<dbReference type="GO" id="GO:0032012">
    <property type="term" value="P:regulation of ARF protein signal transduction"/>
    <property type="evidence" value="ECO:0007669"/>
    <property type="project" value="InterPro"/>
</dbReference>
<feature type="region of interest" description="Disordered" evidence="1">
    <location>
        <begin position="900"/>
        <end position="934"/>
    </location>
</feature>
<reference evidence="3" key="1">
    <citation type="submission" date="2013-04" db="EMBL/GenBank/DDBJ databases">
        <title>The Genome Sequence of Fonticula alba ATCC 38817.</title>
        <authorList>
            <consortium name="The Broad Institute Genomics Platform"/>
            <person name="Russ C."/>
            <person name="Cuomo C."/>
            <person name="Burger G."/>
            <person name="Gray M.W."/>
            <person name="Holland P.W.H."/>
            <person name="King N."/>
            <person name="Lang F.B.F."/>
            <person name="Roger A.J."/>
            <person name="Ruiz-Trillo I."/>
            <person name="Brown M."/>
            <person name="Walker B."/>
            <person name="Young S."/>
            <person name="Zeng Q."/>
            <person name="Gargeya S."/>
            <person name="Fitzgerald M."/>
            <person name="Haas B."/>
            <person name="Abouelleil A."/>
            <person name="Allen A.W."/>
            <person name="Alvarado L."/>
            <person name="Arachchi H.M."/>
            <person name="Berlin A.M."/>
            <person name="Chapman S.B."/>
            <person name="Gainer-Dewar J."/>
            <person name="Goldberg J."/>
            <person name="Griggs A."/>
            <person name="Gujja S."/>
            <person name="Hansen M."/>
            <person name="Howarth C."/>
            <person name="Imamovic A."/>
            <person name="Ireland A."/>
            <person name="Larimer J."/>
            <person name="McCowan C."/>
            <person name="Murphy C."/>
            <person name="Pearson M."/>
            <person name="Poon T.W."/>
            <person name="Priest M."/>
            <person name="Roberts A."/>
            <person name="Saif S."/>
            <person name="Shea T."/>
            <person name="Sisk P."/>
            <person name="Sykes S."/>
            <person name="Wortman J."/>
            <person name="Nusbaum C."/>
            <person name="Birren B."/>
        </authorList>
    </citation>
    <scope>NUCLEOTIDE SEQUENCE [LARGE SCALE GENOMIC DNA]</scope>
    <source>
        <strain evidence="3">ATCC 38817</strain>
    </source>
</reference>
<feature type="compositionally biased region" description="Acidic residues" evidence="1">
    <location>
        <begin position="243"/>
        <end position="254"/>
    </location>
</feature>
<feature type="compositionally biased region" description="Acidic residues" evidence="1">
    <location>
        <begin position="65"/>
        <end position="75"/>
    </location>
</feature>
<dbReference type="SUPFAM" id="SSF48425">
    <property type="entry name" value="Sec7 domain"/>
    <property type="match status" value="1"/>
</dbReference>
<proteinExistence type="predicted"/>
<evidence type="ECO:0000256" key="1">
    <source>
        <dbReference type="SAM" id="MobiDB-lite"/>
    </source>
</evidence>
<accession>A0A058ZG01</accession>
<dbReference type="InterPro" id="IPR035999">
    <property type="entry name" value="Sec7_dom_sf"/>
</dbReference>
<gene>
    <name evidence="3" type="ORF">H696_00428</name>
</gene>
<dbReference type="Gene3D" id="2.30.29.30">
    <property type="entry name" value="Pleckstrin-homology domain (PH domain)/Phosphotyrosine-binding domain (PTB)"/>
    <property type="match status" value="1"/>
</dbReference>
<feature type="compositionally biased region" description="Low complexity" evidence="1">
    <location>
        <begin position="129"/>
        <end position="141"/>
    </location>
</feature>
<sequence>MDGPGTSDTVAPLVDQGAATISPVDATGPGLPTPASPGADLTDSAGGNLETKEPPSMTEAGDGGDGGDDDDDGYDSDAPLERTESIAVFNPLILQRMSRPSSVLLTNPPALPDGMGSMPGSPAGGGSEAGAPEPASRLPNSSSINALLSAAAGLPPPGAGTHSARSSIHSLSSLHSFHSGHSELVDTTGGDPRLAAIPGGPGFGSAALRVADPDTYQHYSSIGQPAADPGLPAGLGADSPIAGDEDDEGADDDDEHVTQAVNPLALLRMYSAGAGGAAGAAGAGGFRAEAGASSNPSQALANLITKSQMTPPPPPPASAKKRALLYSVPTVPTHDEEPDAGLSDSEDRHQPLGVSLNADPAIPVDAGDEASPASDTLMDMYLRHQSTAPVKHPHAYALDMWEGRVSRTEIGLFLGRAKDYNSLVLLHYTEFFDFSSLSLDQALRLFLSKFRLAGESQEIDRVMAAFSYQYFKQAGKAQGWQSSDTVHTVVSSLLLLNTDLHNKIVDKKMTSRQFVDNTLVALRLSSTPTQKAGVAGLAALSRMPDRRSQKSTDDLLSRPITDEEKSQGIQGVTGSMLKELYKSIKSNQIKVVSDSPPPSSPSSAQSTLSKKSGAAAAGAAVPDDRSSIHSTQSRRGGTSKRMSLFSAFSAPTPEEEDPAAPPRVLLSRKSTIRKALENISEVPIYSDPPIIEGLLLMKPVLSGPGVRAANRQWRTVFVRVIGFVVYIFRAHGITIQENNSGDLSSRLFTEMLTLHSLSRPIKYKTYEHIFEFATADGQVHYFDTADRHSLTMWVLCLNRMAAQYSAQPLPPPVGSEAGQYHPPLLPMTLSPHAKRRPDQVKYLATICSGARGHLRRAEDQWRTLVKEAGGDIPVSSAPEALLLPSPRALGVSAIYPAPASGSDPAPGVAAGPYSPGSSPAAGGSAKPERGSAESGLLEAPTALFPPMANGSAEPLRFHYDHQSLDVDGDPLFTMEHAFTGLPPKVQEAIDPRVFRHHQARWLDRRRESDKYFIYLESLTAPLRVTAQLASGAGSPAAGNSSPAVSSPSATDSLSSVGN</sequence>
<dbReference type="SUPFAM" id="SSF50729">
    <property type="entry name" value="PH domain-like"/>
    <property type="match status" value="1"/>
</dbReference>
<dbReference type="InterPro" id="IPR041681">
    <property type="entry name" value="PH_9"/>
</dbReference>
<dbReference type="InterPro" id="IPR023394">
    <property type="entry name" value="Sec7_C_sf"/>
</dbReference>
<dbReference type="OrthoDB" id="2157641at2759"/>
<feature type="region of interest" description="Disordered" evidence="1">
    <location>
        <begin position="536"/>
        <end position="571"/>
    </location>
</feature>
<feature type="compositionally biased region" description="Low complexity" evidence="1">
    <location>
        <begin position="601"/>
        <end position="620"/>
    </location>
</feature>
<feature type="region of interest" description="Disordered" evidence="1">
    <location>
        <begin position="331"/>
        <end position="370"/>
    </location>
</feature>
<dbReference type="InterPro" id="IPR011993">
    <property type="entry name" value="PH-like_dom_sf"/>
</dbReference>
<dbReference type="EMBL" id="KB932201">
    <property type="protein sequence ID" value="KCV72853.1"/>
    <property type="molecule type" value="Genomic_DNA"/>
</dbReference>
<dbReference type="PROSITE" id="PS50190">
    <property type="entry name" value="SEC7"/>
    <property type="match status" value="1"/>
</dbReference>
<feature type="region of interest" description="Disordered" evidence="1">
    <location>
        <begin position="1031"/>
        <end position="1058"/>
    </location>
</feature>
<dbReference type="Pfam" id="PF01369">
    <property type="entry name" value="Sec7"/>
    <property type="match status" value="1"/>
</dbReference>
<feature type="compositionally biased region" description="Low complexity" evidence="1">
    <location>
        <begin position="1031"/>
        <end position="1049"/>
    </location>
</feature>
<keyword evidence="4" id="KW-1185">Reference proteome</keyword>
<feature type="domain" description="SEC7" evidence="2">
    <location>
        <begin position="356"/>
        <end position="587"/>
    </location>
</feature>
<dbReference type="RefSeq" id="XP_009492554.1">
    <property type="nucleotide sequence ID" value="XM_009494279.1"/>
</dbReference>
<feature type="region of interest" description="Disordered" evidence="1">
    <location>
        <begin position="1"/>
        <end position="78"/>
    </location>
</feature>
<dbReference type="AlphaFoldDB" id="A0A058ZG01"/>
<dbReference type="SMART" id="SM00222">
    <property type="entry name" value="Sec7"/>
    <property type="match status" value="1"/>
</dbReference>
<dbReference type="CDD" id="cd00171">
    <property type="entry name" value="Sec7"/>
    <property type="match status" value="1"/>
</dbReference>
<evidence type="ECO:0000259" key="2">
    <source>
        <dbReference type="PROSITE" id="PS50190"/>
    </source>
</evidence>
<dbReference type="STRING" id="691883.A0A058ZG01"/>
<name>A0A058ZG01_FONAL</name>
<dbReference type="Proteomes" id="UP000030693">
    <property type="component" value="Unassembled WGS sequence"/>
</dbReference>
<feature type="compositionally biased region" description="Low complexity" evidence="1">
    <location>
        <begin position="225"/>
        <end position="238"/>
    </location>
</feature>
<evidence type="ECO:0000313" key="4">
    <source>
        <dbReference type="Proteomes" id="UP000030693"/>
    </source>
</evidence>
<dbReference type="GeneID" id="20525153"/>
<dbReference type="PANTHER" id="PTHR10663">
    <property type="entry name" value="GUANYL-NUCLEOTIDE EXCHANGE FACTOR"/>
    <property type="match status" value="1"/>
</dbReference>
<dbReference type="GO" id="GO:0005085">
    <property type="term" value="F:guanyl-nucleotide exchange factor activity"/>
    <property type="evidence" value="ECO:0007669"/>
    <property type="project" value="InterPro"/>
</dbReference>
<dbReference type="Pfam" id="PF15410">
    <property type="entry name" value="PH_9"/>
    <property type="match status" value="1"/>
</dbReference>
<evidence type="ECO:0000313" key="3">
    <source>
        <dbReference type="EMBL" id="KCV72853.1"/>
    </source>
</evidence>
<feature type="region of interest" description="Disordered" evidence="1">
    <location>
        <begin position="104"/>
        <end position="141"/>
    </location>
</feature>
<dbReference type="InterPro" id="IPR000904">
    <property type="entry name" value="Sec7_dom"/>
</dbReference>
<feature type="compositionally biased region" description="Low complexity" evidence="1">
    <location>
        <begin position="900"/>
        <end position="925"/>
    </location>
</feature>
<dbReference type="Gene3D" id="1.10.1000.11">
    <property type="entry name" value="Arf Nucleotide-binding Site Opener,domain 2"/>
    <property type="match status" value="1"/>
</dbReference>
<feature type="region of interest" description="Disordered" evidence="1">
    <location>
        <begin position="589"/>
        <end position="641"/>
    </location>
</feature>
<dbReference type="eggNOG" id="KOG0932">
    <property type="taxonomic scope" value="Eukaryota"/>
</dbReference>
<feature type="compositionally biased region" description="Basic and acidic residues" evidence="1">
    <location>
        <begin position="543"/>
        <end position="566"/>
    </location>
</feature>
<protein>
    <recommendedName>
        <fullName evidence="2">SEC7 domain-containing protein</fullName>
    </recommendedName>
</protein>
<feature type="region of interest" description="Disordered" evidence="1">
    <location>
        <begin position="219"/>
        <end position="254"/>
    </location>
</feature>
<organism evidence="3">
    <name type="scientific">Fonticula alba</name>
    <name type="common">Slime mold</name>
    <dbReference type="NCBI Taxonomy" id="691883"/>
    <lineage>
        <taxon>Eukaryota</taxon>
        <taxon>Rotosphaerida</taxon>
        <taxon>Fonticulaceae</taxon>
        <taxon>Fonticula</taxon>
    </lineage>
</organism>